<evidence type="ECO:0000256" key="2">
    <source>
        <dbReference type="SAM" id="SignalP"/>
    </source>
</evidence>
<accession>D8TVI9</accession>
<gene>
    <name evidence="3" type="ORF">VOLCADRAFT_90713</name>
</gene>
<dbReference type="InterPro" id="IPR053283">
    <property type="entry name" value="TUNICAMYCIN_INDUCED_1"/>
</dbReference>
<proteinExistence type="predicted"/>
<organism evidence="4">
    <name type="scientific">Volvox carteri f. nagariensis</name>
    <dbReference type="NCBI Taxonomy" id="3068"/>
    <lineage>
        <taxon>Eukaryota</taxon>
        <taxon>Viridiplantae</taxon>
        <taxon>Chlorophyta</taxon>
        <taxon>core chlorophytes</taxon>
        <taxon>Chlorophyceae</taxon>
        <taxon>CS clade</taxon>
        <taxon>Chlamydomonadales</taxon>
        <taxon>Volvocaceae</taxon>
        <taxon>Volvox</taxon>
    </lineage>
</organism>
<evidence type="ECO:0000256" key="1">
    <source>
        <dbReference type="SAM" id="MobiDB-lite"/>
    </source>
</evidence>
<feature type="chain" id="PRO_5003123922" evidence="2">
    <location>
        <begin position="31"/>
        <end position="553"/>
    </location>
</feature>
<feature type="region of interest" description="Disordered" evidence="1">
    <location>
        <begin position="130"/>
        <end position="151"/>
    </location>
</feature>
<dbReference type="EMBL" id="GL378339">
    <property type="protein sequence ID" value="EFJ48466.1"/>
    <property type="molecule type" value="Genomic_DNA"/>
</dbReference>
<feature type="compositionally biased region" description="Low complexity" evidence="1">
    <location>
        <begin position="130"/>
        <end position="145"/>
    </location>
</feature>
<name>D8TVI9_VOLCA</name>
<keyword evidence="4" id="KW-1185">Reference proteome</keyword>
<dbReference type="PANTHER" id="PTHR34454">
    <property type="entry name" value="TUNICAMYCIN INDUCED PROTEIN"/>
    <property type="match status" value="1"/>
</dbReference>
<dbReference type="InParanoid" id="D8TVI9"/>
<evidence type="ECO:0000313" key="3">
    <source>
        <dbReference type="EMBL" id="EFJ48466.1"/>
    </source>
</evidence>
<reference evidence="3 4" key="1">
    <citation type="journal article" date="2010" name="Science">
        <title>Genomic analysis of organismal complexity in the multicellular green alga Volvox carteri.</title>
        <authorList>
            <person name="Prochnik S.E."/>
            <person name="Umen J."/>
            <person name="Nedelcu A.M."/>
            <person name="Hallmann A."/>
            <person name="Miller S.M."/>
            <person name="Nishii I."/>
            <person name="Ferris P."/>
            <person name="Kuo A."/>
            <person name="Mitros T."/>
            <person name="Fritz-Laylin L.K."/>
            <person name="Hellsten U."/>
            <person name="Chapman J."/>
            <person name="Simakov O."/>
            <person name="Rensing S.A."/>
            <person name="Terry A."/>
            <person name="Pangilinan J."/>
            <person name="Kapitonov V."/>
            <person name="Jurka J."/>
            <person name="Salamov A."/>
            <person name="Shapiro H."/>
            <person name="Schmutz J."/>
            <person name="Grimwood J."/>
            <person name="Lindquist E."/>
            <person name="Lucas S."/>
            <person name="Grigoriev I.V."/>
            <person name="Schmitt R."/>
            <person name="Kirk D."/>
            <person name="Rokhsar D.S."/>
        </authorList>
    </citation>
    <scope>NUCLEOTIDE SEQUENCE [LARGE SCALE GENOMIC DNA]</scope>
    <source>
        <strain evidence="4">f. Nagariensis / Eve</strain>
    </source>
</reference>
<dbReference type="GeneID" id="9616671"/>
<dbReference type="RefSeq" id="XP_002950265.1">
    <property type="nucleotide sequence ID" value="XM_002950219.1"/>
</dbReference>
<dbReference type="Proteomes" id="UP000001058">
    <property type="component" value="Unassembled WGS sequence"/>
</dbReference>
<dbReference type="PANTHER" id="PTHR34454:SF2">
    <property type="entry name" value="PROTEIN TUNICAMYCIN INDUCED 1"/>
    <property type="match status" value="1"/>
</dbReference>
<sequence length="553" mass="57561">MFREGFLPHALIQLLFLTSLLVVHVPAGYATPISMVQTVNDLWSSLAMRAAKETIAAVLVGRQHHLGLEVDGVTYDLLLGNEQEAVQEARKRATAAAATAAAAGAAAAAAASAASVADGVVPAAQALPAAVPREPTASTSTSTSADAVDKPSTSAAAVPSVVSGSQEVALLQLFNGPRSSRSLELPETTLAGPLELLLPVPEPVSIYSPLAADVGGPVRRVVIDTGVTVRVAGLRRVSLRRPLDLPRLPGQYLAEVYAQVATGEAEEGFGSAPGIVYLAEQIRKSAESAANSSSHSGREAGARGKQGAPAVLSLEVETVAPGALTLTSAPELPPPYAAAAAPRLKVRRLAGGSVELSLRQGQLTPADTFNPAAVSRVWAWPLPHTDSSSWLPYETLLRSILASHPFNVDKVIRRGIGLRLTKSSIQGTHLIAFDMEVRARSPRPPELEGAPYEWNEMPLEIWEAVVQVQPQGQTHTQAAAAEGGSTTTTSAAAGEGFRFVPLHAKRKQTFQNTLTMSRSAMILALTGGVNATVGGPDGDGYDQVELGLAANAP</sequence>
<dbReference type="eggNOG" id="ENOG502QQ67">
    <property type="taxonomic scope" value="Eukaryota"/>
</dbReference>
<dbReference type="AlphaFoldDB" id="D8TVI9"/>
<protein>
    <submittedName>
        <fullName evidence="3">Uncharacterized protein</fullName>
    </submittedName>
</protein>
<keyword evidence="2" id="KW-0732">Signal</keyword>
<dbReference type="KEGG" id="vcn:VOLCADRAFT_90713"/>
<evidence type="ECO:0000313" key="4">
    <source>
        <dbReference type="Proteomes" id="UP000001058"/>
    </source>
</evidence>
<feature type="signal peptide" evidence="2">
    <location>
        <begin position="1"/>
        <end position="30"/>
    </location>
</feature>
<dbReference type="OrthoDB" id="513870at2759"/>